<gene>
    <name evidence="1" type="ORF">IJ22_24430</name>
</gene>
<sequence length="109" mass="12593">MERTLVKGAVYSLIIGLLLGILIYPDTETINNGKGFFEYRVIPLREYIFTVLRFAVTVMFITLIALWVKLEWKSGSEIMEFIAGFFKSFFIVLAIILIVVIVSMFIFNR</sequence>
<dbReference type="EMBL" id="CP013652">
    <property type="protein sequence ID" value="ALS22816.1"/>
    <property type="molecule type" value="Genomic_DNA"/>
</dbReference>
<dbReference type="AlphaFoldDB" id="A0A0U2M511"/>
<dbReference type="Proteomes" id="UP000061660">
    <property type="component" value="Chromosome"/>
</dbReference>
<reference evidence="1 2" key="2">
    <citation type="journal article" date="2016" name="Genome Announc.">
        <title>Complete Genome Sequences of Two Interactive Moderate Thermophiles, Paenibacillus napthalenovorans 32O-Y and Paenibacillus sp. 32O-W.</title>
        <authorList>
            <person name="Butler R.R.III."/>
            <person name="Wang J."/>
            <person name="Stark B.C."/>
            <person name="Pombert J.F."/>
        </authorList>
    </citation>
    <scope>NUCLEOTIDE SEQUENCE [LARGE SCALE GENOMIC DNA]</scope>
    <source>
        <strain evidence="1 2">32O-Y</strain>
    </source>
</reference>
<reference evidence="2" key="1">
    <citation type="submission" date="2015-12" db="EMBL/GenBank/DDBJ databases">
        <title>Complete genome sequences of two moderately thermophilic Paenibacillus species.</title>
        <authorList>
            <person name="Butler R.III."/>
            <person name="Wang J."/>
            <person name="Stark B.C."/>
            <person name="Pombert J.-F."/>
        </authorList>
    </citation>
    <scope>NUCLEOTIDE SEQUENCE [LARGE SCALE GENOMIC DNA]</scope>
    <source>
        <strain evidence="2">32O-Y</strain>
    </source>
</reference>
<organism evidence="1 2">
    <name type="scientific">Paenibacillus naphthalenovorans</name>
    <dbReference type="NCBI Taxonomy" id="162209"/>
    <lineage>
        <taxon>Bacteria</taxon>
        <taxon>Bacillati</taxon>
        <taxon>Bacillota</taxon>
        <taxon>Bacilli</taxon>
        <taxon>Bacillales</taxon>
        <taxon>Paenibacillaceae</taxon>
        <taxon>Paenibacillus</taxon>
    </lineage>
</organism>
<dbReference type="RefSeq" id="WP_062408950.1">
    <property type="nucleotide sequence ID" value="NZ_BJCS01000001.1"/>
</dbReference>
<evidence type="ECO:0000313" key="1">
    <source>
        <dbReference type="EMBL" id="ALS22816.1"/>
    </source>
</evidence>
<dbReference type="PATRIC" id="fig|162209.4.peg.2595"/>
<dbReference type="KEGG" id="pnp:IJ22_24430"/>
<dbReference type="STRING" id="162209.IJ22_24430"/>
<accession>A0A0U2M511</accession>
<keyword evidence="2" id="KW-1185">Reference proteome</keyword>
<name>A0A0U2M511_9BACL</name>
<proteinExistence type="predicted"/>
<evidence type="ECO:0000313" key="2">
    <source>
        <dbReference type="Proteomes" id="UP000061660"/>
    </source>
</evidence>
<protein>
    <submittedName>
        <fullName evidence="1">Uncharacterized protein</fullName>
    </submittedName>
</protein>
<dbReference type="OrthoDB" id="2643644at2"/>